<accession>A0A7M5XFC7</accession>
<sequence length="201" mass="22903">MSDPNALGGKVHPTNQGDAPTCTRHAIAKAIVQHAHYHKRYDFNQDYVLGVVENFKLTLEAVLPSEYDGEQFHFMDRTYHPEGLNKHYTITTKVANIPDVDEALLLSTTPPGEKEAKNEDYDRAAPPGGRPNFHLEYVLVYDTSRTDAHSSHCVFIKSIKDGNFNCINSWRDIDPAPQVRIGKEKNRLWRVNVEYKDPEIK</sequence>
<feature type="compositionally biased region" description="Basic and acidic residues" evidence="1">
    <location>
        <begin position="112"/>
        <end position="123"/>
    </location>
</feature>
<feature type="region of interest" description="Disordered" evidence="1">
    <location>
        <begin position="1"/>
        <end position="20"/>
    </location>
</feature>
<feature type="region of interest" description="Disordered" evidence="1">
    <location>
        <begin position="108"/>
        <end position="129"/>
    </location>
</feature>
<dbReference type="AlphaFoldDB" id="A0A7M5XFC7"/>
<name>A0A7M5XFC7_9CNID</name>
<dbReference type="Proteomes" id="UP000594262">
    <property type="component" value="Unplaced"/>
</dbReference>
<organism evidence="2 3">
    <name type="scientific">Clytia hemisphaerica</name>
    <dbReference type="NCBI Taxonomy" id="252671"/>
    <lineage>
        <taxon>Eukaryota</taxon>
        <taxon>Metazoa</taxon>
        <taxon>Cnidaria</taxon>
        <taxon>Hydrozoa</taxon>
        <taxon>Hydroidolina</taxon>
        <taxon>Leptothecata</taxon>
        <taxon>Obeliida</taxon>
        <taxon>Clytiidae</taxon>
        <taxon>Clytia</taxon>
    </lineage>
</organism>
<keyword evidence="3" id="KW-1185">Reference proteome</keyword>
<proteinExistence type="predicted"/>
<dbReference type="EnsemblMetazoa" id="CLYHEMT022063.2">
    <property type="protein sequence ID" value="CLYHEMP022063.2"/>
    <property type="gene ID" value="CLYHEMG022063"/>
</dbReference>
<protein>
    <submittedName>
        <fullName evidence="2">Uncharacterized protein</fullName>
    </submittedName>
</protein>
<evidence type="ECO:0000256" key="1">
    <source>
        <dbReference type="SAM" id="MobiDB-lite"/>
    </source>
</evidence>
<evidence type="ECO:0000313" key="2">
    <source>
        <dbReference type="EnsemblMetazoa" id="CLYHEMP022063.2"/>
    </source>
</evidence>
<evidence type="ECO:0000313" key="3">
    <source>
        <dbReference type="Proteomes" id="UP000594262"/>
    </source>
</evidence>
<reference evidence="2" key="1">
    <citation type="submission" date="2021-01" db="UniProtKB">
        <authorList>
            <consortium name="EnsemblMetazoa"/>
        </authorList>
    </citation>
    <scope>IDENTIFICATION</scope>
</reference>